<feature type="domain" description="Tyr recombinase" evidence="5">
    <location>
        <begin position="261"/>
        <end position="432"/>
    </location>
</feature>
<dbReference type="GO" id="GO:0003677">
    <property type="term" value="F:DNA binding"/>
    <property type="evidence" value="ECO:0007669"/>
    <property type="project" value="UniProtKB-KW"/>
</dbReference>
<dbReference type="CDD" id="cd00796">
    <property type="entry name" value="INT_Rci_Hp1_C"/>
    <property type="match status" value="1"/>
</dbReference>
<evidence type="ECO:0000256" key="3">
    <source>
        <dbReference type="ARBA" id="ARBA00023125"/>
    </source>
</evidence>
<dbReference type="Proteomes" id="UP000053690">
    <property type="component" value="Unassembled WGS sequence"/>
</dbReference>
<evidence type="ECO:0000256" key="1">
    <source>
        <dbReference type="ARBA" id="ARBA00008857"/>
    </source>
</evidence>
<name>A0A0X3TPZ5_9RHOB</name>
<dbReference type="GO" id="GO:0015074">
    <property type="term" value="P:DNA integration"/>
    <property type="evidence" value="ECO:0007669"/>
    <property type="project" value="UniProtKB-KW"/>
</dbReference>
<gene>
    <name evidence="6" type="ORF">AVO44_15835</name>
</gene>
<dbReference type="GO" id="GO:0006310">
    <property type="term" value="P:DNA recombination"/>
    <property type="evidence" value="ECO:0007669"/>
    <property type="project" value="UniProtKB-KW"/>
</dbReference>
<proteinExistence type="inferred from homology"/>
<dbReference type="Gene3D" id="1.10.443.10">
    <property type="entry name" value="Intergrase catalytic core"/>
    <property type="match status" value="1"/>
</dbReference>
<evidence type="ECO:0000256" key="4">
    <source>
        <dbReference type="ARBA" id="ARBA00023172"/>
    </source>
</evidence>
<evidence type="ECO:0000313" key="6">
    <source>
        <dbReference type="EMBL" id="KUJ77794.1"/>
    </source>
</evidence>
<keyword evidence="4" id="KW-0233">DNA recombination</keyword>
<dbReference type="PANTHER" id="PTHR30349">
    <property type="entry name" value="PHAGE INTEGRASE-RELATED"/>
    <property type="match status" value="1"/>
</dbReference>
<dbReference type="InterPro" id="IPR002104">
    <property type="entry name" value="Integrase_catalytic"/>
</dbReference>
<comment type="caution">
    <text evidence="6">The sequence shown here is derived from an EMBL/GenBank/DDBJ whole genome shotgun (WGS) entry which is preliminary data.</text>
</comment>
<keyword evidence="3" id="KW-0238">DNA-binding</keyword>
<dbReference type="SUPFAM" id="SSF56349">
    <property type="entry name" value="DNA breaking-rejoining enzymes"/>
    <property type="match status" value="1"/>
</dbReference>
<accession>A0A0X3TPZ5</accession>
<dbReference type="InterPro" id="IPR011010">
    <property type="entry name" value="DNA_brk_join_enz"/>
</dbReference>
<sequence>MDFKGRRENFFLGVQMPLANAKLDLSKKEVIAQLPERKAPYWKILEYCRHIGIQKSTGKPIYWLARVRRSDHGYTQQRLAIARDYNGWQVGHEEALTLAKDWFESPAVQNIASPSYPVGATRNLRYENNSFGFTVGDALRDYVEWKRIAATRSHFETNLSLINHHIIPRLGDLKASAVNSRIVTEFCRDILETPPKRGNRQQGPRCKIEDLDPEALRKRKKTANTLVGILRLALRMAWENGEIDSDRVWRCFRRLPNADAPRHVFLTRRQCRALIEECRPDLHKLVKAALYSGCRVSELARMKVCDVGAGVFGVYVRPSKNGRARFVVLSQEGMSFFLRLSATRDGEDLLFRMNSGKAWSGNHKHLFKAAVLAARLPDHFVFHGLRHTYASQLVQSGTPLAVVAAQLGHANTDTVSRTYGHLCCESIEAHVERGFASLDEEPRLDVDGLEALRERLSLGEAPLPAPTGWPRSNFALAGFVGPKQ</sequence>
<dbReference type="STRING" id="1685378.AVO44_15835"/>
<evidence type="ECO:0000259" key="5">
    <source>
        <dbReference type="PROSITE" id="PS51898"/>
    </source>
</evidence>
<dbReference type="EMBL" id="LQBP01000008">
    <property type="protein sequence ID" value="KUJ77794.1"/>
    <property type="molecule type" value="Genomic_DNA"/>
</dbReference>
<protein>
    <recommendedName>
        <fullName evidence="5">Tyr recombinase domain-containing protein</fullName>
    </recommendedName>
</protein>
<dbReference type="AlphaFoldDB" id="A0A0X3TPZ5"/>
<dbReference type="Pfam" id="PF00589">
    <property type="entry name" value="Phage_integrase"/>
    <property type="match status" value="1"/>
</dbReference>
<dbReference type="InterPro" id="IPR010998">
    <property type="entry name" value="Integrase_recombinase_N"/>
</dbReference>
<keyword evidence="2" id="KW-0229">DNA integration</keyword>
<dbReference type="InterPro" id="IPR013762">
    <property type="entry name" value="Integrase-like_cat_sf"/>
</dbReference>
<evidence type="ECO:0000256" key="2">
    <source>
        <dbReference type="ARBA" id="ARBA00022908"/>
    </source>
</evidence>
<comment type="similarity">
    <text evidence="1">Belongs to the 'phage' integrase family.</text>
</comment>
<reference evidence="7" key="1">
    <citation type="submission" date="2015-12" db="EMBL/GenBank/DDBJ databases">
        <authorList>
            <person name="Zhang G."/>
            <person name="Stingl U."/>
        </authorList>
    </citation>
    <scope>NUCLEOTIDE SEQUENCE [LARGE SCALE GENOMIC DNA]</scope>
    <source>
        <strain evidence="7">ZGT108</strain>
    </source>
</reference>
<dbReference type="Gene3D" id="1.10.150.130">
    <property type="match status" value="1"/>
</dbReference>
<evidence type="ECO:0000313" key="7">
    <source>
        <dbReference type="Proteomes" id="UP000053690"/>
    </source>
</evidence>
<organism evidence="6 7">
    <name type="scientific">Ruegeria profundi</name>
    <dbReference type="NCBI Taxonomy" id="1685378"/>
    <lineage>
        <taxon>Bacteria</taxon>
        <taxon>Pseudomonadati</taxon>
        <taxon>Pseudomonadota</taxon>
        <taxon>Alphaproteobacteria</taxon>
        <taxon>Rhodobacterales</taxon>
        <taxon>Roseobacteraceae</taxon>
        <taxon>Ruegeria</taxon>
    </lineage>
</organism>
<dbReference type="PANTHER" id="PTHR30349:SF41">
    <property type="entry name" value="INTEGRASE_RECOMBINASE PROTEIN MJ0367-RELATED"/>
    <property type="match status" value="1"/>
</dbReference>
<dbReference type="InterPro" id="IPR050090">
    <property type="entry name" value="Tyrosine_recombinase_XerCD"/>
</dbReference>
<dbReference type="PROSITE" id="PS51898">
    <property type="entry name" value="TYR_RECOMBINASE"/>
    <property type="match status" value="1"/>
</dbReference>
<keyword evidence="7" id="KW-1185">Reference proteome</keyword>